<sequence>MPKVDLQYSHGALPAASIGPLTDELTGFLLARRGLPDTPQARANVWWFAREQQAYVAGAAPAQPLVTITFTIYAGGMDAAQVEGLIADGTRAVKAISPEARVWLLVDEVEPANWGVEGRPGRPAAPPARA</sequence>
<reference evidence="2" key="1">
    <citation type="submission" date="2023-07" db="EMBL/GenBank/DDBJ databases">
        <title>Conexibacter stalactiti sp. nov., isolated from stalactites in a lava cave and emended description of the genus Conexibacter.</title>
        <authorList>
            <person name="Lee S.D."/>
        </authorList>
    </citation>
    <scope>NUCLEOTIDE SEQUENCE [LARGE SCALE GENOMIC DNA]</scope>
    <source>
        <strain evidence="2">KCTC 39840</strain>
    </source>
</reference>
<organism evidence="1 2">
    <name type="scientific">Conexibacter stalactiti</name>
    <dbReference type="NCBI Taxonomy" id="1940611"/>
    <lineage>
        <taxon>Bacteria</taxon>
        <taxon>Bacillati</taxon>
        <taxon>Actinomycetota</taxon>
        <taxon>Thermoleophilia</taxon>
        <taxon>Solirubrobacterales</taxon>
        <taxon>Conexibacteraceae</taxon>
        <taxon>Conexibacter</taxon>
    </lineage>
</organism>
<dbReference type="RefSeq" id="WP_318597270.1">
    <property type="nucleotide sequence ID" value="NZ_JAWSTH010000024.1"/>
</dbReference>
<evidence type="ECO:0000313" key="1">
    <source>
        <dbReference type="EMBL" id="MDW5594937.1"/>
    </source>
</evidence>
<accession>A0ABU4HQG3</accession>
<dbReference type="Proteomes" id="UP001284601">
    <property type="component" value="Unassembled WGS sequence"/>
</dbReference>
<evidence type="ECO:0000313" key="2">
    <source>
        <dbReference type="Proteomes" id="UP001284601"/>
    </source>
</evidence>
<dbReference type="InterPro" id="IPR014347">
    <property type="entry name" value="Tautomerase/MIF_sf"/>
</dbReference>
<name>A0ABU4HQG3_9ACTN</name>
<comment type="caution">
    <text evidence="1">The sequence shown here is derived from an EMBL/GenBank/DDBJ whole genome shotgun (WGS) entry which is preliminary data.</text>
</comment>
<protein>
    <recommendedName>
        <fullName evidence="3">4-oxalocrotonate tautomerase domain-containing protein</fullName>
    </recommendedName>
</protein>
<keyword evidence="2" id="KW-1185">Reference proteome</keyword>
<evidence type="ECO:0008006" key="3">
    <source>
        <dbReference type="Google" id="ProtNLM"/>
    </source>
</evidence>
<dbReference type="SUPFAM" id="SSF55331">
    <property type="entry name" value="Tautomerase/MIF"/>
    <property type="match status" value="1"/>
</dbReference>
<proteinExistence type="predicted"/>
<dbReference type="EMBL" id="JAWSTH010000024">
    <property type="protein sequence ID" value="MDW5594937.1"/>
    <property type="molecule type" value="Genomic_DNA"/>
</dbReference>
<gene>
    <name evidence="1" type="ORF">R7226_11340</name>
</gene>
<dbReference type="Gene3D" id="3.30.429.10">
    <property type="entry name" value="Macrophage Migration Inhibitory Factor"/>
    <property type="match status" value="1"/>
</dbReference>